<protein>
    <recommendedName>
        <fullName evidence="9">Lipoprotein signal peptidase</fullName>
        <ecNumber evidence="9">3.4.23.36</ecNumber>
    </recommendedName>
    <alternativeName>
        <fullName evidence="9">Prolipoprotein signal peptidase</fullName>
    </alternativeName>
    <alternativeName>
        <fullName evidence="9">Signal peptidase II</fullName>
        <shortName evidence="9">SPase II</shortName>
    </alternativeName>
</protein>
<evidence type="ECO:0000256" key="6">
    <source>
        <dbReference type="ARBA" id="ARBA00022801"/>
    </source>
</evidence>
<dbReference type="EMBL" id="CP007128">
    <property type="protein sequence ID" value="AHG90587.1"/>
    <property type="molecule type" value="Genomic_DNA"/>
</dbReference>
<keyword evidence="14" id="KW-1185">Reference proteome</keyword>
<dbReference type="NCBIfam" id="TIGR00077">
    <property type="entry name" value="lspA"/>
    <property type="match status" value="1"/>
</dbReference>
<dbReference type="PANTHER" id="PTHR33695:SF1">
    <property type="entry name" value="LIPOPROTEIN SIGNAL PEPTIDASE"/>
    <property type="match status" value="1"/>
</dbReference>
<evidence type="ECO:0000256" key="1">
    <source>
        <dbReference type="ARBA" id="ARBA00006139"/>
    </source>
</evidence>
<dbReference type="InterPro" id="IPR001872">
    <property type="entry name" value="Peptidase_A8"/>
</dbReference>
<comment type="similarity">
    <text evidence="1 9 11">Belongs to the peptidase A8 family.</text>
</comment>
<dbReference type="GO" id="GO:0006508">
    <property type="term" value="P:proteolysis"/>
    <property type="evidence" value="ECO:0007669"/>
    <property type="project" value="UniProtKB-KW"/>
</dbReference>
<keyword evidence="7 9" id="KW-1133">Transmembrane helix</keyword>
<keyword evidence="13" id="KW-0449">Lipoprotein</keyword>
<dbReference type="HOGENOM" id="CLU_083252_3_1_0"/>
<comment type="function">
    <text evidence="9 10">This protein specifically catalyzes the removal of signal peptides from prolipoproteins.</text>
</comment>
<dbReference type="InParanoid" id="W0RJH9"/>
<feature type="active site" evidence="9">
    <location>
        <position position="166"/>
    </location>
</feature>
<evidence type="ECO:0000256" key="4">
    <source>
        <dbReference type="ARBA" id="ARBA00022692"/>
    </source>
</evidence>
<evidence type="ECO:0000256" key="3">
    <source>
        <dbReference type="ARBA" id="ARBA00022670"/>
    </source>
</evidence>
<feature type="transmembrane region" description="Helical" evidence="9">
    <location>
        <begin position="35"/>
        <end position="59"/>
    </location>
</feature>
<dbReference type="HAMAP" id="MF_00161">
    <property type="entry name" value="LspA"/>
    <property type="match status" value="1"/>
</dbReference>
<accession>W0RJH9</accession>
<keyword evidence="6 9" id="KW-0378">Hydrolase</keyword>
<keyword evidence="4 9" id="KW-0812">Transmembrane</keyword>
<dbReference type="FunCoup" id="W0RJH9">
    <property type="interactions" value="421"/>
</dbReference>
<dbReference type="Pfam" id="PF01252">
    <property type="entry name" value="Peptidase_A8"/>
    <property type="match status" value="1"/>
</dbReference>
<evidence type="ECO:0000256" key="9">
    <source>
        <dbReference type="HAMAP-Rule" id="MF_00161"/>
    </source>
</evidence>
<evidence type="ECO:0000256" key="12">
    <source>
        <dbReference type="SAM" id="MobiDB-lite"/>
    </source>
</evidence>
<dbReference type="eggNOG" id="COG0597">
    <property type="taxonomic scope" value="Bacteria"/>
</dbReference>
<evidence type="ECO:0000256" key="2">
    <source>
        <dbReference type="ARBA" id="ARBA00022475"/>
    </source>
</evidence>
<keyword evidence="3 9" id="KW-0645">Protease</keyword>
<dbReference type="PRINTS" id="PR00781">
    <property type="entry name" value="LIPOSIGPTASE"/>
</dbReference>
<organism evidence="13 14">
    <name type="scientific">Gemmatirosa kalamazoonensis</name>
    <dbReference type="NCBI Taxonomy" id="861299"/>
    <lineage>
        <taxon>Bacteria</taxon>
        <taxon>Pseudomonadati</taxon>
        <taxon>Gemmatimonadota</taxon>
        <taxon>Gemmatimonadia</taxon>
        <taxon>Gemmatimonadales</taxon>
        <taxon>Gemmatimonadaceae</taxon>
        <taxon>Gemmatirosa</taxon>
    </lineage>
</organism>
<dbReference type="PATRIC" id="fig|861299.3.peg.3103"/>
<sequence length="211" mass="22406">MQDDVTTPPAERPTDTAYVPFTGSSSSDASTNGVVFWPVVLAVVLADVVTKAMAVYALHPPGVPYAVAGDAVRLTLVYNPGAAFGLHLGPYSRWIFLALTAGVLSILWRLYKQTRDRDNLRTFALALVCGGAVGNALDRLRSAEGVVDFLDLGTGAVRWPTFNLADVAVSVGAFLLAWVLWGDDPAAEPAMVTERPQPTVQPAVQPSSDLP</sequence>
<dbReference type="STRING" id="861299.J421_3050"/>
<dbReference type="EC" id="3.4.23.36" evidence="9"/>
<comment type="catalytic activity">
    <reaction evidence="9 10">
        <text>Release of signal peptides from bacterial membrane prolipoproteins. Hydrolyzes -Xaa-Yaa-Zaa-|-(S,diacylglyceryl)Cys-, in which Xaa is hydrophobic (preferably Leu), and Yaa (Ala or Ser) and Zaa (Gly or Ala) have small, neutral side chains.</text>
        <dbReference type="EC" id="3.4.23.36"/>
    </reaction>
</comment>
<keyword evidence="5 9" id="KW-0064">Aspartyl protease</keyword>
<dbReference type="PANTHER" id="PTHR33695">
    <property type="entry name" value="LIPOPROTEIN SIGNAL PEPTIDASE"/>
    <property type="match status" value="1"/>
</dbReference>
<gene>
    <name evidence="9" type="primary">lspA</name>
    <name evidence="13" type="ORF">J421_3050</name>
</gene>
<comment type="pathway">
    <text evidence="9">Protein modification; lipoprotein biosynthesis (signal peptide cleavage).</text>
</comment>
<evidence type="ECO:0000256" key="7">
    <source>
        <dbReference type="ARBA" id="ARBA00022989"/>
    </source>
</evidence>
<comment type="caution">
    <text evidence="9">Lacks conserved residue(s) required for the propagation of feature annotation.</text>
</comment>
<evidence type="ECO:0000313" key="13">
    <source>
        <dbReference type="EMBL" id="AHG90587.1"/>
    </source>
</evidence>
<feature type="active site" evidence="9">
    <location>
        <position position="148"/>
    </location>
</feature>
<evidence type="ECO:0000313" key="14">
    <source>
        <dbReference type="Proteomes" id="UP000019151"/>
    </source>
</evidence>
<evidence type="ECO:0000256" key="5">
    <source>
        <dbReference type="ARBA" id="ARBA00022750"/>
    </source>
</evidence>
<dbReference type="PROSITE" id="PS00855">
    <property type="entry name" value="SPASE_II"/>
    <property type="match status" value="1"/>
</dbReference>
<evidence type="ECO:0000256" key="8">
    <source>
        <dbReference type="ARBA" id="ARBA00023136"/>
    </source>
</evidence>
<reference evidence="13 14" key="1">
    <citation type="journal article" date="2014" name="Genome Announc.">
        <title>Genome Sequence and Methylome of Soil Bacterium Gemmatirosa kalamazoonensis KBS708T, a Member of the Rarely Cultivated Gemmatimonadetes Phylum.</title>
        <authorList>
            <person name="Debruyn J.M."/>
            <person name="Radosevich M."/>
            <person name="Wommack K.E."/>
            <person name="Polson S.W."/>
            <person name="Hauser L.J."/>
            <person name="Fawaz M.N."/>
            <person name="Korlach J."/>
            <person name="Tsai Y.C."/>
        </authorList>
    </citation>
    <scope>NUCLEOTIDE SEQUENCE [LARGE SCALE GENOMIC DNA]</scope>
    <source>
        <strain evidence="13 14">KBS708</strain>
    </source>
</reference>
<evidence type="ECO:0000256" key="11">
    <source>
        <dbReference type="RuleBase" id="RU004181"/>
    </source>
</evidence>
<dbReference type="GO" id="GO:0004190">
    <property type="term" value="F:aspartic-type endopeptidase activity"/>
    <property type="evidence" value="ECO:0007669"/>
    <property type="project" value="UniProtKB-UniRule"/>
</dbReference>
<dbReference type="KEGG" id="gba:J421_3050"/>
<proteinExistence type="inferred from homology"/>
<keyword evidence="8 9" id="KW-0472">Membrane</keyword>
<dbReference type="UniPathway" id="UPA00665"/>
<dbReference type="AlphaFoldDB" id="W0RJH9"/>
<name>W0RJH9_9BACT</name>
<evidence type="ECO:0000256" key="10">
    <source>
        <dbReference type="RuleBase" id="RU000594"/>
    </source>
</evidence>
<comment type="subcellular location">
    <subcellularLocation>
        <location evidence="9">Cell membrane</location>
        <topology evidence="9">Multi-pass membrane protein</topology>
    </subcellularLocation>
</comment>
<dbReference type="Proteomes" id="UP000019151">
    <property type="component" value="Chromosome"/>
</dbReference>
<feature type="transmembrane region" description="Helical" evidence="9">
    <location>
        <begin position="94"/>
        <end position="111"/>
    </location>
</feature>
<keyword evidence="2 9" id="KW-1003">Cell membrane</keyword>
<dbReference type="GO" id="GO:0005886">
    <property type="term" value="C:plasma membrane"/>
    <property type="evidence" value="ECO:0007669"/>
    <property type="project" value="UniProtKB-SubCell"/>
</dbReference>
<feature type="region of interest" description="Disordered" evidence="12">
    <location>
        <begin position="1"/>
        <end position="28"/>
    </location>
</feature>
<feature type="transmembrane region" description="Helical" evidence="9">
    <location>
        <begin position="161"/>
        <end position="181"/>
    </location>
</feature>